<evidence type="ECO:0000256" key="4">
    <source>
        <dbReference type="ARBA" id="ARBA00023163"/>
    </source>
</evidence>
<dbReference type="RefSeq" id="WP_338889860.1">
    <property type="nucleotide sequence ID" value="NZ_CP147846.1"/>
</dbReference>
<evidence type="ECO:0000256" key="2">
    <source>
        <dbReference type="ARBA" id="ARBA00023015"/>
    </source>
</evidence>
<evidence type="ECO:0000313" key="8">
    <source>
        <dbReference type="Proteomes" id="UP001432000"/>
    </source>
</evidence>
<name>A0ABZ2PLQ6_9NOCA</name>
<dbReference type="Gene3D" id="3.40.50.300">
    <property type="entry name" value="P-loop containing nucleotide triphosphate hydrolases"/>
    <property type="match status" value="1"/>
</dbReference>
<organism evidence="7 8">
    <name type="scientific">Rhodococcus sovatensis</name>
    <dbReference type="NCBI Taxonomy" id="1805840"/>
    <lineage>
        <taxon>Bacteria</taxon>
        <taxon>Bacillati</taxon>
        <taxon>Actinomycetota</taxon>
        <taxon>Actinomycetes</taxon>
        <taxon>Mycobacteriales</taxon>
        <taxon>Nocardiaceae</taxon>
        <taxon>Rhodococcus</taxon>
    </lineage>
</organism>
<dbReference type="SMART" id="SM00862">
    <property type="entry name" value="Trans_reg_C"/>
    <property type="match status" value="1"/>
</dbReference>
<dbReference type="EMBL" id="CP147846">
    <property type="protein sequence ID" value="WXG69200.1"/>
    <property type="molecule type" value="Genomic_DNA"/>
</dbReference>
<protein>
    <submittedName>
        <fullName evidence="7">BTAD domain-containing putative transcriptional regulator</fullName>
    </submittedName>
</protein>
<dbReference type="InterPro" id="IPR051677">
    <property type="entry name" value="AfsR-DnrI-RedD_regulator"/>
</dbReference>
<keyword evidence="3 5" id="KW-0238">DNA-binding</keyword>
<dbReference type="CDD" id="cd15831">
    <property type="entry name" value="BTAD"/>
    <property type="match status" value="1"/>
</dbReference>
<dbReference type="Pfam" id="PF00486">
    <property type="entry name" value="Trans_reg_C"/>
    <property type="match status" value="1"/>
</dbReference>
<dbReference type="InterPro" id="IPR003593">
    <property type="entry name" value="AAA+_ATPase"/>
</dbReference>
<dbReference type="InterPro" id="IPR011990">
    <property type="entry name" value="TPR-like_helical_dom_sf"/>
</dbReference>
<dbReference type="SMART" id="SM00382">
    <property type="entry name" value="AAA"/>
    <property type="match status" value="1"/>
</dbReference>
<dbReference type="PANTHER" id="PTHR35807:SF1">
    <property type="entry name" value="TRANSCRIPTIONAL REGULATOR REDD"/>
    <property type="match status" value="1"/>
</dbReference>
<dbReference type="SMART" id="SM01043">
    <property type="entry name" value="BTAD"/>
    <property type="match status" value="1"/>
</dbReference>
<evidence type="ECO:0000256" key="1">
    <source>
        <dbReference type="ARBA" id="ARBA00005820"/>
    </source>
</evidence>
<sequence>MQVTVLGETSAEGSAGQINLGGPRQRAVLAILLIARGDIVSVDRLTDDLWNGEPPPRAIGALQAYISNLRRALEPDRAPRTPSSILVSKAPGYAIRLPTESVDAWHFDASIRDADGREPSIRRRILADALALWRGDAYAEVAGEPWAEAEIARLNELRTIARERLVAATLQCGNASDAALDAATLTREHPLREESWRLLALALYSSGRQADALAALRQARSILGDELGLDPGPALIELEAAVLAHRVATPGTSRSDSTAVVETPAPVADRETFFGRTDELRRLTDHASSIVLVAGEAGSGKSALLAASISALEPIGWTCLLGHCPEADGAPPAWAWTEILRRAAADHDIGVHAEKLAPLLTDTAVTQPGNRFRLLRAVVDYLTGVTAVTPVTVILDDLHRADPETLALLVALARASGPSLRILGAYRPDELGPDHEAMLAALAPLSPVRLRLTGLTDDEAAELVQSVSGLTPARSTMRILTERTAGNPFYLRESALLLSSEGDVVATSEVPEGVRDVLRRRFARLPELTISMMRLASVFGREADLEVLLTVAQLDTDTALDALESGVVAGLLDDTDPSRLRFTHVLVRDTLYSDLTSMRRRRWHAQIAGALEQRSPQDFSALALHYGQLHGDAHSRKALAFAVAAATEADDRFAHASAALLYSDALAAWSRLDGGSVDEQVELLARKTSAQVAAGSSIGAAESRRQAVSIAERTGRADLLIRTLTAGELPTTWLKREYGMYDAELASLIERALTFEIDEDSRCRLLCALVDEIRGEVDERAMEAAEEAYALARTLSNPEVLGLATNALWNLVGADLDPERRMSLSLQLIELGTTHDMPVFTMIGHHGSFLVDAAERRFDSMREHLDEEFALAERYSWQQSLATCLLSRGMLAHAAGDIDAAHRHFDAGGTALRSSVAVNAEVIHALAYVTTAVSSGTLGAFEAGLRTLYSQYPAVAADLLALALAELGRVGEAVEIRRAAGPIRHDFFESLFLAIRGMAVLETGELDEAAAVAQSLSRFTGQLAGIATGTYVVGPVDTVLAQLAAALGDTERAADYQVAALELARAWGNPHWILTATRKPQEHSK</sequence>
<feature type="domain" description="OmpR/PhoB-type" evidence="6">
    <location>
        <begin position="1"/>
        <end position="97"/>
    </location>
</feature>
<evidence type="ECO:0000256" key="3">
    <source>
        <dbReference type="ARBA" id="ARBA00023125"/>
    </source>
</evidence>
<comment type="similarity">
    <text evidence="1">Belongs to the AfsR/DnrI/RedD regulatory family.</text>
</comment>
<dbReference type="SUPFAM" id="SSF52540">
    <property type="entry name" value="P-loop containing nucleoside triphosphate hydrolases"/>
    <property type="match status" value="1"/>
</dbReference>
<dbReference type="InterPro" id="IPR041664">
    <property type="entry name" value="AAA_16"/>
</dbReference>
<accession>A0ABZ2PLQ6</accession>
<dbReference type="Pfam" id="PF03704">
    <property type="entry name" value="BTAD"/>
    <property type="match status" value="1"/>
</dbReference>
<dbReference type="Gene3D" id="1.10.10.10">
    <property type="entry name" value="Winged helix-like DNA-binding domain superfamily/Winged helix DNA-binding domain"/>
    <property type="match status" value="1"/>
</dbReference>
<dbReference type="Pfam" id="PF13191">
    <property type="entry name" value="AAA_16"/>
    <property type="match status" value="1"/>
</dbReference>
<evidence type="ECO:0000259" key="6">
    <source>
        <dbReference type="PROSITE" id="PS51755"/>
    </source>
</evidence>
<proteinExistence type="inferred from homology"/>
<dbReference type="InterPro" id="IPR036388">
    <property type="entry name" value="WH-like_DNA-bd_sf"/>
</dbReference>
<dbReference type="Proteomes" id="UP001432000">
    <property type="component" value="Chromosome"/>
</dbReference>
<dbReference type="InterPro" id="IPR005158">
    <property type="entry name" value="BTAD"/>
</dbReference>
<feature type="DNA-binding region" description="OmpR/PhoB-type" evidence="5">
    <location>
        <begin position="1"/>
        <end position="97"/>
    </location>
</feature>
<dbReference type="PROSITE" id="PS51755">
    <property type="entry name" value="OMPR_PHOB"/>
    <property type="match status" value="1"/>
</dbReference>
<dbReference type="PANTHER" id="PTHR35807">
    <property type="entry name" value="TRANSCRIPTIONAL REGULATOR REDD-RELATED"/>
    <property type="match status" value="1"/>
</dbReference>
<keyword evidence="8" id="KW-1185">Reference proteome</keyword>
<dbReference type="InterPro" id="IPR027417">
    <property type="entry name" value="P-loop_NTPase"/>
</dbReference>
<dbReference type="SUPFAM" id="SSF48452">
    <property type="entry name" value="TPR-like"/>
    <property type="match status" value="1"/>
</dbReference>
<dbReference type="InterPro" id="IPR001867">
    <property type="entry name" value="OmpR/PhoB-type_DNA-bd"/>
</dbReference>
<keyword evidence="4" id="KW-0804">Transcription</keyword>
<evidence type="ECO:0000256" key="5">
    <source>
        <dbReference type="PROSITE-ProRule" id="PRU01091"/>
    </source>
</evidence>
<dbReference type="SUPFAM" id="SSF46894">
    <property type="entry name" value="C-terminal effector domain of the bipartite response regulators"/>
    <property type="match status" value="1"/>
</dbReference>
<dbReference type="Gene3D" id="1.25.40.10">
    <property type="entry name" value="Tetratricopeptide repeat domain"/>
    <property type="match status" value="2"/>
</dbReference>
<dbReference type="InterPro" id="IPR016032">
    <property type="entry name" value="Sig_transdc_resp-reg_C-effctor"/>
</dbReference>
<gene>
    <name evidence="7" type="ORF">WDS16_01140</name>
</gene>
<keyword evidence="2" id="KW-0805">Transcription regulation</keyword>
<evidence type="ECO:0000313" key="7">
    <source>
        <dbReference type="EMBL" id="WXG69200.1"/>
    </source>
</evidence>
<reference evidence="7 8" key="1">
    <citation type="submission" date="2024-03" db="EMBL/GenBank/DDBJ databases">
        <title>Natural products discovery in diverse microorganisms through a two-stage MS feature dereplication strategy.</title>
        <authorList>
            <person name="Zhang R."/>
        </authorList>
    </citation>
    <scope>NUCLEOTIDE SEQUENCE [LARGE SCALE GENOMIC DNA]</scope>
    <source>
        <strain evidence="7 8">18930</strain>
    </source>
</reference>